<gene>
    <name evidence="2" type="ORF">A3C95_00155</name>
</gene>
<dbReference type="GO" id="GO:0004526">
    <property type="term" value="F:ribonuclease P activity"/>
    <property type="evidence" value="ECO:0007669"/>
    <property type="project" value="InterPro"/>
</dbReference>
<evidence type="ECO:0000313" key="2">
    <source>
        <dbReference type="EMBL" id="OGG67897.1"/>
    </source>
</evidence>
<evidence type="ECO:0000256" key="1">
    <source>
        <dbReference type="ARBA" id="ARBA00022884"/>
    </source>
</evidence>
<organism evidence="2 3">
    <name type="scientific">Candidatus Kaiserbacteria bacterium RIFCSPHIGHO2_02_FULL_56_30</name>
    <dbReference type="NCBI Taxonomy" id="1798499"/>
    <lineage>
        <taxon>Bacteria</taxon>
        <taxon>Candidatus Kaiseribacteriota</taxon>
    </lineage>
</organism>
<dbReference type="InterPro" id="IPR000100">
    <property type="entry name" value="RNase_P"/>
</dbReference>
<dbReference type="AlphaFoldDB" id="A0A1F6E2U5"/>
<comment type="caution">
    <text evidence="2">The sequence shown here is derived from an EMBL/GenBank/DDBJ whole genome shotgun (WGS) entry which is preliminary data.</text>
</comment>
<dbReference type="GO" id="GO:0008033">
    <property type="term" value="P:tRNA processing"/>
    <property type="evidence" value="ECO:0007669"/>
    <property type="project" value="InterPro"/>
</dbReference>
<dbReference type="EMBL" id="MFLM01000019">
    <property type="protein sequence ID" value="OGG67897.1"/>
    <property type="molecule type" value="Genomic_DNA"/>
</dbReference>
<keyword evidence="1" id="KW-0694">RNA-binding</keyword>
<dbReference type="InterPro" id="IPR014721">
    <property type="entry name" value="Ribsml_uS5_D2-typ_fold_subgr"/>
</dbReference>
<proteinExistence type="predicted"/>
<evidence type="ECO:0000313" key="3">
    <source>
        <dbReference type="Proteomes" id="UP000177107"/>
    </source>
</evidence>
<dbReference type="Pfam" id="PF00825">
    <property type="entry name" value="Ribonuclease_P"/>
    <property type="match status" value="1"/>
</dbReference>
<accession>A0A1F6E2U5</accession>
<dbReference type="Gene3D" id="3.30.230.10">
    <property type="match status" value="1"/>
</dbReference>
<sequence>MVVPKKVTALSTKRHQLKRRVLSVLKELPLPSGLVVFAKDSAAGLSISEIRDELATLFA</sequence>
<dbReference type="GO" id="GO:0000049">
    <property type="term" value="F:tRNA binding"/>
    <property type="evidence" value="ECO:0007669"/>
    <property type="project" value="InterPro"/>
</dbReference>
<protein>
    <submittedName>
        <fullName evidence="2">Uncharacterized protein</fullName>
    </submittedName>
</protein>
<reference evidence="2 3" key="1">
    <citation type="journal article" date="2016" name="Nat. Commun.">
        <title>Thousands of microbial genomes shed light on interconnected biogeochemical processes in an aquifer system.</title>
        <authorList>
            <person name="Anantharaman K."/>
            <person name="Brown C.T."/>
            <person name="Hug L.A."/>
            <person name="Sharon I."/>
            <person name="Castelle C.J."/>
            <person name="Probst A.J."/>
            <person name="Thomas B.C."/>
            <person name="Singh A."/>
            <person name="Wilkins M.J."/>
            <person name="Karaoz U."/>
            <person name="Brodie E.L."/>
            <person name="Williams K.H."/>
            <person name="Hubbard S.S."/>
            <person name="Banfield J.F."/>
        </authorList>
    </citation>
    <scope>NUCLEOTIDE SEQUENCE [LARGE SCALE GENOMIC DNA]</scope>
</reference>
<dbReference type="Proteomes" id="UP000177107">
    <property type="component" value="Unassembled WGS sequence"/>
</dbReference>
<name>A0A1F6E2U5_9BACT</name>
<dbReference type="STRING" id="1798499.A3C95_00155"/>